<dbReference type="OrthoDB" id="9804940at2"/>
<dbReference type="GO" id="GO:0005737">
    <property type="term" value="C:cytoplasm"/>
    <property type="evidence" value="ECO:0007669"/>
    <property type="project" value="TreeGrafter"/>
</dbReference>
<dbReference type="Pfam" id="PF12710">
    <property type="entry name" value="HAD"/>
    <property type="match status" value="1"/>
</dbReference>
<dbReference type="KEGG" id="dfo:Dform_00823"/>
<dbReference type="GO" id="GO:0000287">
    <property type="term" value="F:magnesium ion binding"/>
    <property type="evidence" value="ECO:0007669"/>
    <property type="project" value="TreeGrafter"/>
</dbReference>
<reference evidence="4" key="1">
    <citation type="submission" date="2016-11" db="EMBL/GenBank/DDBJ databases">
        <title>Dehalogenimonas formicexedens sp. nov., a chlorinated alkane respiring bacterium isolated from contaminated groundwater.</title>
        <authorList>
            <person name="Key T.A."/>
            <person name="Bowman K.S."/>
            <person name="Lee I."/>
            <person name="Chun J."/>
            <person name="Albuquerque L."/>
            <person name="da Costa M.S."/>
            <person name="Rainey F.A."/>
            <person name="Moe W.M."/>
        </authorList>
    </citation>
    <scope>NUCLEOTIDE SEQUENCE [LARGE SCALE GENOMIC DNA]</scope>
    <source>
        <strain evidence="4">NSZ-14</strain>
    </source>
</reference>
<evidence type="ECO:0000313" key="3">
    <source>
        <dbReference type="EMBL" id="APV44170.1"/>
    </source>
</evidence>
<dbReference type="RefSeq" id="WP_076003901.1">
    <property type="nucleotide sequence ID" value="NZ_CP018258.1"/>
</dbReference>
<evidence type="ECO:0000256" key="2">
    <source>
        <dbReference type="ARBA" id="ARBA00022801"/>
    </source>
</evidence>
<keyword evidence="2 3" id="KW-0378">Hydrolase</keyword>
<protein>
    <submittedName>
        <fullName evidence="3">2-hydroxy-3-keto-5-methylthiopentenyl-1-phosphate phosphatase</fullName>
        <ecNumber evidence="3">3.1.3.87</ecNumber>
    </submittedName>
</protein>
<gene>
    <name evidence="3" type="primary">mtnX</name>
    <name evidence="3" type="ORF">Dform_00823</name>
</gene>
<dbReference type="EMBL" id="CP018258">
    <property type="protein sequence ID" value="APV44170.1"/>
    <property type="molecule type" value="Genomic_DNA"/>
</dbReference>
<dbReference type="InterPro" id="IPR023214">
    <property type="entry name" value="HAD_sf"/>
</dbReference>
<dbReference type="NCBIfam" id="TIGR01489">
    <property type="entry name" value="DKMTPPase-SF"/>
    <property type="match status" value="1"/>
</dbReference>
<dbReference type="STRING" id="1839801.Dform_00823"/>
<dbReference type="PANTHER" id="PTHR43344">
    <property type="entry name" value="PHOSPHOSERINE PHOSPHATASE"/>
    <property type="match status" value="1"/>
</dbReference>
<keyword evidence="4" id="KW-1185">Reference proteome</keyword>
<proteinExistence type="inferred from homology"/>
<dbReference type="Gene3D" id="3.40.50.1000">
    <property type="entry name" value="HAD superfamily/HAD-like"/>
    <property type="match status" value="1"/>
</dbReference>
<dbReference type="AlphaFoldDB" id="A0A1P8F6V8"/>
<accession>A0A1P8F6V8</accession>
<organism evidence="3 4">
    <name type="scientific">Dehalogenimonas formicexedens</name>
    <dbReference type="NCBI Taxonomy" id="1839801"/>
    <lineage>
        <taxon>Bacteria</taxon>
        <taxon>Bacillati</taxon>
        <taxon>Chloroflexota</taxon>
        <taxon>Dehalococcoidia</taxon>
        <taxon>Dehalococcoidales</taxon>
        <taxon>Dehalococcoidaceae</taxon>
        <taxon>Dehalogenimonas</taxon>
    </lineage>
</organism>
<dbReference type="InterPro" id="IPR006384">
    <property type="entry name" value="HAD_hydro_PyrdxlP_Pase-like"/>
</dbReference>
<dbReference type="NCBIfam" id="TIGR01488">
    <property type="entry name" value="HAD-SF-IB"/>
    <property type="match status" value="1"/>
</dbReference>
<evidence type="ECO:0000313" key="4">
    <source>
        <dbReference type="Proteomes" id="UP000185934"/>
    </source>
</evidence>
<comment type="similarity">
    <text evidence="1">Belongs to the HAD-like hydrolase superfamily. SerB family.</text>
</comment>
<evidence type="ECO:0000256" key="1">
    <source>
        <dbReference type="ARBA" id="ARBA00009184"/>
    </source>
</evidence>
<dbReference type="EC" id="3.1.3.87" evidence="3"/>
<sequence length="213" mass="24652">MTRILLQCDFDGTLTEEDVSFLILDRFAEGDWKSILKDYQEGRIPVGQFNYRAFKLVKQNRATLEKLVRKEARLRPGVRELLDYCRAKGIEFRVVSNGLDFYVQTLLGHNGFGQVEIAASRTLFTPNGLDARYYDIDNHELVDEFKAYHTRRFLNQGYRVLYAGNGVSDVPASRLAEHTFATDSLLDYYRREKLAHTPFSDLRDIVEGLEKLN</sequence>
<dbReference type="GO" id="GO:0036424">
    <property type="term" value="F:L-phosphoserine phosphatase activity"/>
    <property type="evidence" value="ECO:0007669"/>
    <property type="project" value="TreeGrafter"/>
</dbReference>
<dbReference type="InterPro" id="IPR036412">
    <property type="entry name" value="HAD-like_sf"/>
</dbReference>
<dbReference type="GO" id="GO:0006564">
    <property type="term" value="P:L-serine biosynthetic process"/>
    <property type="evidence" value="ECO:0007669"/>
    <property type="project" value="TreeGrafter"/>
</dbReference>
<dbReference type="PANTHER" id="PTHR43344:SF21">
    <property type="entry name" value="POLYOL PHOSPHATE PHOSPHATASE PYP1"/>
    <property type="match status" value="1"/>
</dbReference>
<dbReference type="Gene3D" id="3.90.1470.20">
    <property type="match status" value="1"/>
</dbReference>
<dbReference type="GO" id="GO:0043716">
    <property type="term" value="F:2-hydroxy-3-keto-5-methylthiopentenyl-1-phosphate phosphatase activity"/>
    <property type="evidence" value="ECO:0007669"/>
    <property type="project" value="UniProtKB-EC"/>
</dbReference>
<dbReference type="Proteomes" id="UP000185934">
    <property type="component" value="Chromosome"/>
</dbReference>
<dbReference type="InterPro" id="IPR050582">
    <property type="entry name" value="HAD-like_SerB"/>
</dbReference>
<name>A0A1P8F6V8_9CHLR</name>
<dbReference type="SUPFAM" id="SSF56784">
    <property type="entry name" value="HAD-like"/>
    <property type="match status" value="1"/>
</dbReference>